<sequence>MALVRALTNAVARWLIVTSNKPPPTVALNPSASKSNRIPPDHLSVVPTPPTKARILVVVVIGLLSDSQAHRSSPSEVSASNGDILAIISSTSRMHERAITGMYIGVVLCKCCHVGVPRHGAHTNGGSGGVVGSFGLGRNGELLRG</sequence>
<name>A0ACB7WYD7_9ERIC</name>
<keyword evidence="2" id="KW-1185">Reference proteome</keyword>
<dbReference type="EMBL" id="CM037152">
    <property type="protein sequence ID" value="KAH7833447.1"/>
    <property type="molecule type" value="Genomic_DNA"/>
</dbReference>
<accession>A0ACB7WYD7</accession>
<evidence type="ECO:0000313" key="2">
    <source>
        <dbReference type="Proteomes" id="UP000828048"/>
    </source>
</evidence>
<comment type="caution">
    <text evidence="1">The sequence shown here is derived from an EMBL/GenBank/DDBJ whole genome shotgun (WGS) entry which is preliminary data.</text>
</comment>
<evidence type="ECO:0000313" key="1">
    <source>
        <dbReference type="EMBL" id="KAH7833447.1"/>
    </source>
</evidence>
<proteinExistence type="predicted"/>
<reference evidence="1 2" key="1">
    <citation type="journal article" date="2021" name="Hortic Res">
        <title>High-quality reference genome and annotation aids understanding of berry development for evergreen blueberry (Vaccinium darrowii).</title>
        <authorList>
            <person name="Yu J."/>
            <person name="Hulse-Kemp A.M."/>
            <person name="Babiker E."/>
            <person name="Staton M."/>
        </authorList>
    </citation>
    <scope>NUCLEOTIDE SEQUENCE [LARGE SCALE GENOMIC DNA]</scope>
    <source>
        <strain evidence="2">cv. NJ 8807/NJ 8810</strain>
        <tissue evidence="1">Young leaf</tissue>
    </source>
</reference>
<organism evidence="1 2">
    <name type="scientific">Vaccinium darrowii</name>
    <dbReference type="NCBI Taxonomy" id="229202"/>
    <lineage>
        <taxon>Eukaryota</taxon>
        <taxon>Viridiplantae</taxon>
        <taxon>Streptophyta</taxon>
        <taxon>Embryophyta</taxon>
        <taxon>Tracheophyta</taxon>
        <taxon>Spermatophyta</taxon>
        <taxon>Magnoliopsida</taxon>
        <taxon>eudicotyledons</taxon>
        <taxon>Gunneridae</taxon>
        <taxon>Pentapetalae</taxon>
        <taxon>asterids</taxon>
        <taxon>Ericales</taxon>
        <taxon>Ericaceae</taxon>
        <taxon>Vaccinioideae</taxon>
        <taxon>Vaccinieae</taxon>
        <taxon>Vaccinium</taxon>
    </lineage>
</organism>
<protein>
    <submittedName>
        <fullName evidence="1">Uncharacterized protein</fullName>
    </submittedName>
</protein>
<dbReference type="Proteomes" id="UP000828048">
    <property type="component" value="Chromosome 2"/>
</dbReference>
<gene>
    <name evidence="1" type="ORF">Vadar_006397</name>
</gene>